<dbReference type="InterPro" id="IPR036520">
    <property type="entry name" value="UPF0759_sf"/>
</dbReference>
<feature type="domain" description="UvrC family homology region profile" evidence="1">
    <location>
        <begin position="3"/>
        <end position="45"/>
    </location>
</feature>
<protein>
    <recommendedName>
        <fullName evidence="1">UvrC family homology region profile domain-containing protein</fullName>
    </recommendedName>
</protein>
<evidence type="ECO:0000259" key="1">
    <source>
        <dbReference type="PROSITE" id="PS50165"/>
    </source>
</evidence>
<evidence type="ECO:0000313" key="2">
    <source>
        <dbReference type="EMBL" id="GAI46998.1"/>
    </source>
</evidence>
<accession>X1NTS8</accession>
<dbReference type="Gene3D" id="3.20.20.410">
    <property type="entry name" value="Protein of unknown function UPF0759"/>
    <property type="match status" value="1"/>
</dbReference>
<dbReference type="Pfam" id="PF08459">
    <property type="entry name" value="UvrC_RNaseH_dom"/>
    <property type="match status" value="1"/>
</dbReference>
<dbReference type="EMBL" id="BARV01042245">
    <property type="protein sequence ID" value="GAI46998.1"/>
    <property type="molecule type" value="Genomic_DNA"/>
</dbReference>
<dbReference type="GO" id="GO:0009381">
    <property type="term" value="F:excinuclease ABC activity"/>
    <property type="evidence" value="ECO:0007669"/>
    <property type="project" value="InterPro"/>
</dbReference>
<dbReference type="InterPro" id="IPR002763">
    <property type="entry name" value="DUF72"/>
</dbReference>
<dbReference type="Pfam" id="PF01904">
    <property type="entry name" value="DUF72"/>
    <property type="match status" value="1"/>
</dbReference>
<dbReference type="PANTHER" id="PTHR30348">
    <property type="entry name" value="UNCHARACTERIZED PROTEIN YECE"/>
    <property type="match status" value="1"/>
</dbReference>
<dbReference type="PANTHER" id="PTHR30348:SF4">
    <property type="entry name" value="DUF72 DOMAIN-CONTAINING PROTEIN"/>
    <property type="match status" value="1"/>
</dbReference>
<name>X1NTS8_9ZZZZ</name>
<reference evidence="2" key="1">
    <citation type="journal article" date="2014" name="Front. Microbiol.">
        <title>High frequency of phylogenetically diverse reductive dehalogenase-homologous genes in deep subseafloor sedimentary metagenomes.</title>
        <authorList>
            <person name="Kawai M."/>
            <person name="Futagami T."/>
            <person name="Toyoda A."/>
            <person name="Takaki Y."/>
            <person name="Nishi S."/>
            <person name="Hori S."/>
            <person name="Arai W."/>
            <person name="Tsubouchi T."/>
            <person name="Morono Y."/>
            <person name="Uchiyama I."/>
            <person name="Ito T."/>
            <person name="Fujiyama A."/>
            <person name="Inagaki F."/>
            <person name="Takami H."/>
        </authorList>
    </citation>
    <scope>NUCLEOTIDE SEQUENCE</scope>
    <source>
        <strain evidence="2">Expedition CK06-06</strain>
    </source>
</reference>
<gene>
    <name evidence="2" type="ORF">S06H3_63613</name>
</gene>
<dbReference type="SUPFAM" id="SSF117396">
    <property type="entry name" value="TM1631-like"/>
    <property type="match status" value="1"/>
</dbReference>
<dbReference type="PROSITE" id="PS50165">
    <property type="entry name" value="UVRC"/>
    <property type="match status" value="1"/>
</dbReference>
<feature type="non-terminal residue" evidence="2">
    <location>
        <position position="131"/>
    </location>
</feature>
<comment type="caution">
    <text evidence="2">The sequence shown here is derived from an EMBL/GenBank/DDBJ whole genome shotgun (WGS) entry which is preliminary data.</text>
</comment>
<dbReference type="InterPro" id="IPR001162">
    <property type="entry name" value="UvrC_RNase_H_dom"/>
</dbReference>
<proteinExistence type="predicted"/>
<organism evidence="2">
    <name type="scientific">marine sediment metagenome</name>
    <dbReference type="NCBI Taxonomy" id="412755"/>
    <lineage>
        <taxon>unclassified sequences</taxon>
        <taxon>metagenomes</taxon>
        <taxon>ecological metagenomes</taxon>
    </lineage>
</organism>
<dbReference type="AlphaFoldDB" id="X1NTS8"/>
<sequence>AGGSMVVLEKGLPKPNLYRRFHIKMITGADDYAMIQEILKRRFKRGVAGEGNWAVMPGSTCPLVVTSDFAYIRLHGSATLYSSCYSDKELAQWAKKIVQLGEKVEAVFIYFNNDAEAFAVKNALTLVKFIN</sequence>
<feature type="non-terminal residue" evidence="2">
    <location>
        <position position="1"/>
    </location>
</feature>